<organism evidence="2">
    <name type="scientific">Longilinea arvoryzae</name>
    <dbReference type="NCBI Taxonomy" id="360412"/>
    <lineage>
        <taxon>Bacteria</taxon>
        <taxon>Bacillati</taxon>
        <taxon>Chloroflexota</taxon>
        <taxon>Anaerolineae</taxon>
        <taxon>Anaerolineales</taxon>
        <taxon>Anaerolineaceae</taxon>
        <taxon>Longilinea</taxon>
    </lineage>
</organism>
<name>A0A0S7BK06_9CHLR</name>
<dbReference type="AlphaFoldDB" id="A0A0S7BK06"/>
<dbReference type="Pfam" id="PF13192">
    <property type="entry name" value="Thioredoxin_3"/>
    <property type="match status" value="1"/>
</dbReference>
<dbReference type="OrthoDB" id="9806179at2"/>
<dbReference type="InterPro" id="IPR036249">
    <property type="entry name" value="Thioredoxin-like_sf"/>
</dbReference>
<dbReference type="PANTHER" id="PTHR37170:SF1">
    <property type="entry name" value="GLUTAREDOXIN-LIKE PROTEIN"/>
    <property type="match status" value="1"/>
</dbReference>
<evidence type="ECO:0000313" key="2">
    <source>
        <dbReference type="EMBL" id="GAP14133.1"/>
    </source>
</evidence>
<evidence type="ECO:0000313" key="3">
    <source>
        <dbReference type="Proteomes" id="UP000055060"/>
    </source>
</evidence>
<dbReference type="PROSITE" id="PS00195">
    <property type="entry name" value="GLUTAREDOXIN_1"/>
    <property type="match status" value="1"/>
</dbReference>
<sequence length="220" mass="24075">MEKLLNTEIEKQLREIFADLKQPVTVLLFTSQEECDLCGQTRQLLEEVSALDEKIDLRVLDIQADAGLTKQYRIDKTPALTLLAGAGDQLTDYGIRYYGVPAGHEFTSLVHDLLLVSGGESGLNEKTRQFLSGLKKPVHLQVFVTPTCPYCPSAVVLAHRMALESPMVTADMVEATEFPELSEHYGVSGVPHTVINDGAGELIGANPEEALVAEIELVLK</sequence>
<dbReference type="InterPro" id="IPR011903">
    <property type="entry name" value="TON_0319-like"/>
</dbReference>
<protein>
    <submittedName>
        <fullName evidence="2">Glutaredoxin-like domain protein</fullName>
    </submittedName>
</protein>
<dbReference type="STRING" id="360412.LARV_01897"/>
<keyword evidence="3" id="KW-1185">Reference proteome</keyword>
<dbReference type="PROSITE" id="PS51354">
    <property type="entry name" value="GLUTAREDOXIN_2"/>
    <property type="match status" value="1"/>
</dbReference>
<dbReference type="InterPro" id="IPR011767">
    <property type="entry name" value="GLR_AS"/>
</dbReference>
<dbReference type="PANTHER" id="PTHR37170">
    <property type="entry name" value="GLUTAREDOXIN-RELATED"/>
    <property type="match status" value="1"/>
</dbReference>
<dbReference type="EMBL" id="DF967972">
    <property type="protein sequence ID" value="GAP14133.1"/>
    <property type="molecule type" value="Genomic_DNA"/>
</dbReference>
<dbReference type="InterPro" id="IPR012336">
    <property type="entry name" value="Thioredoxin-like_fold"/>
</dbReference>
<proteinExistence type="predicted"/>
<dbReference type="RefSeq" id="WP_083522467.1">
    <property type="nucleotide sequence ID" value="NZ_DF967972.1"/>
</dbReference>
<dbReference type="NCBIfam" id="TIGR02187">
    <property type="entry name" value="PDO_seleno_TRX"/>
    <property type="match status" value="1"/>
</dbReference>
<gene>
    <name evidence="2" type="ORF">LARV_01897</name>
</gene>
<dbReference type="CDD" id="cd02973">
    <property type="entry name" value="TRX_GRX_like"/>
    <property type="match status" value="1"/>
</dbReference>
<feature type="domain" description="Thioredoxin-like fold" evidence="1">
    <location>
        <begin position="139"/>
        <end position="214"/>
    </location>
</feature>
<dbReference type="Proteomes" id="UP000055060">
    <property type="component" value="Unassembled WGS sequence"/>
</dbReference>
<dbReference type="Gene3D" id="3.40.30.80">
    <property type="match status" value="1"/>
</dbReference>
<evidence type="ECO:0000259" key="1">
    <source>
        <dbReference type="Pfam" id="PF13192"/>
    </source>
</evidence>
<dbReference type="SUPFAM" id="SSF52833">
    <property type="entry name" value="Thioredoxin-like"/>
    <property type="match status" value="2"/>
</dbReference>
<accession>A0A0S7BK06</accession>
<reference evidence="2" key="1">
    <citation type="submission" date="2015-07" db="EMBL/GenBank/DDBJ databases">
        <title>Draft Genome Sequences of Anaerolinea thermolimosa IMO-1, Bellilinea caldifistulae GOMI-1, Leptolinea tardivitalis YMTK-2, Levilinea saccharolytica KIBI-1,Longilinea arvoryzae KOME-1, Previously Described as Members of the Anaerolineaceae (Chloroflexi).</title>
        <authorList>
            <person name="Sekiguchi Y."/>
            <person name="Ohashi A."/>
            <person name="Matsuura N."/>
            <person name="Tourlousse M.D."/>
        </authorList>
    </citation>
    <scope>NUCLEOTIDE SEQUENCE [LARGE SCALE GENOMIC DNA]</scope>
    <source>
        <strain evidence="2">KOME-1</strain>
    </source>
</reference>